<dbReference type="InterPro" id="IPR012736">
    <property type="entry name" value="DhaK_1"/>
</dbReference>
<dbReference type="GO" id="GO:0004371">
    <property type="term" value="F:glycerone kinase activity"/>
    <property type="evidence" value="ECO:0007669"/>
    <property type="project" value="InterPro"/>
</dbReference>
<keyword evidence="2" id="KW-0418">Kinase</keyword>
<dbReference type="Proteomes" id="UP000032336">
    <property type="component" value="Unassembled WGS sequence"/>
</dbReference>
<dbReference type="OrthoDB" id="9806345at2"/>
<evidence type="ECO:0000313" key="3">
    <source>
        <dbReference type="Proteomes" id="UP000032336"/>
    </source>
</evidence>
<dbReference type="FunFam" id="3.40.50.10440:FF:000001">
    <property type="entry name" value="Dihydroxyacetone kinase, DhaK subunit"/>
    <property type="match status" value="1"/>
</dbReference>
<dbReference type="EC" id="2.7.-.-" evidence="2"/>
<accession>A0A0D8FPZ4</accession>
<dbReference type="InterPro" id="IPR004006">
    <property type="entry name" value="DhaK_dom"/>
</dbReference>
<dbReference type="Pfam" id="PF02733">
    <property type="entry name" value="Dak1"/>
    <property type="match status" value="1"/>
</dbReference>
<dbReference type="AlphaFoldDB" id="A0A0D8FPZ4"/>
<keyword evidence="3" id="KW-1185">Reference proteome</keyword>
<dbReference type="PROSITE" id="PS51481">
    <property type="entry name" value="DHAK"/>
    <property type="match status" value="1"/>
</dbReference>
<dbReference type="Gene3D" id="3.30.1180.20">
    <property type="entry name" value="Dihydroxyacetone kinase, domain 2"/>
    <property type="match status" value="1"/>
</dbReference>
<dbReference type="GO" id="GO:0005829">
    <property type="term" value="C:cytosol"/>
    <property type="evidence" value="ECO:0007669"/>
    <property type="project" value="TreeGrafter"/>
</dbReference>
<dbReference type="GeneID" id="78373847"/>
<dbReference type="EMBL" id="JXUW01000045">
    <property type="protein sequence ID" value="KJE75375.1"/>
    <property type="molecule type" value="Genomic_DNA"/>
</dbReference>
<dbReference type="PATRIC" id="fig|1121877.4.peg.3246"/>
<dbReference type="Gene3D" id="3.40.50.10440">
    <property type="entry name" value="Dihydroxyacetone kinase, domain 1"/>
    <property type="match status" value="1"/>
</dbReference>
<dbReference type="NCBIfam" id="TIGR02363">
    <property type="entry name" value="dhaK1"/>
    <property type="match status" value="1"/>
</dbReference>
<name>A0A0D8FPZ4_9ACTN</name>
<evidence type="ECO:0000313" key="2">
    <source>
        <dbReference type="EMBL" id="KJE75375.1"/>
    </source>
</evidence>
<comment type="caution">
    <text evidence="2">The sequence shown here is derived from an EMBL/GenBank/DDBJ whole genome shotgun (WGS) entry which is preliminary data.</text>
</comment>
<dbReference type="InterPro" id="IPR050861">
    <property type="entry name" value="Dihydroxyacetone_Kinase"/>
</dbReference>
<keyword evidence="2" id="KW-0808">Transferase</keyword>
<dbReference type="RefSeq" id="WP_035391614.1">
    <property type="nucleotide sequence ID" value="NZ_JQKF01000052.1"/>
</dbReference>
<dbReference type="STRING" id="1121877.FEAC_28780"/>
<dbReference type="GO" id="GO:0019563">
    <property type="term" value="P:glycerol catabolic process"/>
    <property type="evidence" value="ECO:0007669"/>
    <property type="project" value="TreeGrafter"/>
</dbReference>
<evidence type="ECO:0000259" key="1">
    <source>
        <dbReference type="PROSITE" id="PS51481"/>
    </source>
</evidence>
<reference evidence="2 3" key="1">
    <citation type="submission" date="2015-01" db="EMBL/GenBank/DDBJ databases">
        <title>Draft genome of the acidophilic iron oxidizer Ferrimicrobium acidiphilum strain T23.</title>
        <authorList>
            <person name="Poehlein A."/>
            <person name="Eisen S."/>
            <person name="Schloemann M."/>
            <person name="Johnson B.D."/>
            <person name="Daniel R."/>
            <person name="Muehling M."/>
        </authorList>
    </citation>
    <scope>NUCLEOTIDE SEQUENCE [LARGE SCALE GENOMIC DNA]</scope>
    <source>
        <strain evidence="2 3">T23</strain>
    </source>
</reference>
<gene>
    <name evidence="2" type="primary">dhaK</name>
    <name evidence="2" type="ORF">FEAC_28780</name>
</gene>
<dbReference type="PANTHER" id="PTHR28629">
    <property type="entry name" value="TRIOKINASE/FMN CYCLASE"/>
    <property type="match status" value="1"/>
</dbReference>
<dbReference type="SUPFAM" id="SSF82549">
    <property type="entry name" value="DAK1/DegV-like"/>
    <property type="match status" value="1"/>
</dbReference>
<sequence>MKKIIDAVETIVDQALDGMVVAYPEYLQRVEGTLVLARSKPKETGKVGLVSGGGSGHEPAHGGYVGYGMLDAAVAGEVFTSPTPDQVYAGIKAADRGAGVLLVVKNYTGDVMNFDIARELADADGIATEVVLVNDDVAVQDSLYTTGRRGIAGTVFVHKIAGAAAEEGADLSSVKVIADTVVANLASMGCALTSCTVPANGKPTFELGANEMEMGIGIHGEPGIERVPMMSASELTASLYHRLVAELSLGDGERIAAMVNSMGATPAIELAIMSGHLANLTKSSKLSLEKVLMGEFMTSLEMAGASLTLLRLDQQRSTLLNAACDTPALKVVKH</sequence>
<organism evidence="2 3">
    <name type="scientific">Ferrimicrobium acidiphilum DSM 19497</name>
    <dbReference type="NCBI Taxonomy" id="1121877"/>
    <lineage>
        <taxon>Bacteria</taxon>
        <taxon>Bacillati</taxon>
        <taxon>Actinomycetota</taxon>
        <taxon>Acidimicrobiia</taxon>
        <taxon>Acidimicrobiales</taxon>
        <taxon>Acidimicrobiaceae</taxon>
        <taxon>Ferrimicrobium</taxon>
    </lineage>
</organism>
<feature type="domain" description="DhaK" evidence="1">
    <location>
        <begin position="7"/>
        <end position="329"/>
    </location>
</feature>
<proteinExistence type="predicted"/>
<protein>
    <submittedName>
        <fullName evidence="2">PTS-dependent dihydroxyacetone kinase, dihydroxyacetone-binding subunit DhaK</fullName>
        <ecNumber evidence="2">2.7.-.-</ecNumber>
    </submittedName>
</protein>
<dbReference type="eggNOG" id="COG2376">
    <property type="taxonomic scope" value="Bacteria"/>
</dbReference>
<dbReference type="PANTHER" id="PTHR28629:SF4">
    <property type="entry name" value="TRIOKINASE_FMN CYCLASE"/>
    <property type="match status" value="1"/>
</dbReference>